<feature type="compositionally biased region" description="Basic and acidic residues" evidence="2">
    <location>
        <begin position="139"/>
        <end position="177"/>
    </location>
</feature>
<dbReference type="Pfam" id="PF05071">
    <property type="entry name" value="NDUFA12"/>
    <property type="match status" value="1"/>
</dbReference>
<proteinExistence type="inferred from homology"/>
<dbReference type="OrthoDB" id="10255576at2759"/>
<comment type="similarity">
    <text evidence="1">Belongs to the complex I NDUFA12 subunit family.</text>
</comment>
<dbReference type="InterPro" id="IPR052618">
    <property type="entry name" value="ComplexI_NDUFA12"/>
</dbReference>
<dbReference type="AlphaFoldDB" id="A0A0L0NME3"/>
<comment type="caution">
    <text evidence="3">The sequence shown here is derived from an EMBL/GenBank/DDBJ whole genome shotgun (WGS) entry which is preliminary data.</text>
</comment>
<dbReference type="GO" id="GO:0032981">
    <property type="term" value="P:mitochondrial respiratory chain complex I assembly"/>
    <property type="evidence" value="ECO:0007669"/>
    <property type="project" value="TreeGrafter"/>
</dbReference>
<keyword evidence="4" id="KW-1185">Reference proteome</keyword>
<dbReference type="EMBL" id="LFRF01000001">
    <property type="protein sequence ID" value="KND95208.1"/>
    <property type="molecule type" value="Genomic_DNA"/>
</dbReference>
<dbReference type="GO" id="GO:0045271">
    <property type="term" value="C:respiratory chain complex I"/>
    <property type="evidence" value="ECO:0007669"/>
    <property type="project" value="InterPro"/>
</dbReference>
<accession>A0A0L0NME3</accession>
<organism evidence="3 4">
    <name type="scientific">Tolypocladium ophioglossoides (strain CBS 100239)</name>
    <name type="common">Snaketongue truffleclub</name>
    <name type="synonym">Elaphocordyceps ophioglossoides</name>
    <dbReference type="NCBI Taxonomy" id="1163406"/>
    <lineage>
        <taxon>Eukaryota</taxon>
        <taxon>Fungi</taxon>
        <taxon>Dikarya</taxon>
        <taxon>Ascomycota</taxon>
        <taxon>Pezizomycotina</taxon>
        <taxon>Sordariomycetes</taxon>
        <taxon>Hypocreomycetidae</taxon>
        <taxon>Hypocreales</taxon>
        <taxon>Ophiocordycipitaceae</taxon>
        <taxon>Tolypocladium</taxon>
    </lineage>
</organism>
<dbReference type="GO" id="GO:0005739">
    <property type="term" value="C:mitochondrion"/>
    <property type="evidence" value="ECO:0007669"/>
    <property type="project" value="TreeGrafter"/>
</dbReference>
<evidence type="ECO:0000256" key="2">
    <source>
        <dbReference type="SAM" id="MobiDB-lite"/>
    </source>
</evidence>
<gene>
    <name evidence="3" type="ORF">TOPH_00529</name>
</gene>
<dbReference type="PANTHER" id="PTHR32470">
    <property type="entry name" value="ADH DEHYDROGENASE [UBIQUINONE] 1 ALPHA SUBCOMPLEX ASSEMBLY FACTOR 2"/>
    <property type="match status" value="1"/>
</dbReference>
<name>A0A0L0NME3_TOLOC</name>
<evidence type="ECO:0000313" key="4">
    <source>
        <dbReference type="Proteomes" id="UP000036947"/>
    </source>
</evidence>
<protein>
    <submittedName>
        <fullName evidence="3">Uncharacterized protein</fullName>
    </submittedName>
</protein>
<dbReference type="InterPro" id="IPR007763">
    <property type="entry name" value="NDUFA12"/>
</dbReference>
<evidence type="ECO:0000313" key="3">
    <source>
        <dbReference type="EMBL" id="KND95208.1"/>
    </source>
</evidence>
<dbReference type="Proteomes" id="UP000036947">
    <property type="component" value="Unassembled WGS sequence"/>
</dbReference>
<feature type="region of interest" description="Disordered" evidence="2">
    <location>
        <begin position="119"/>
        <end position="201"/>
    </location>
</feature>
<dbReference type="PANTHER" id="PTHR32470:SF2">
    <property type="entry name" value="NADH DEHYDROGENASE [UBIQUINONE] 1 ALPHA SUBCOMPLEX ASSEMBLY FACTOR 2"/>
    <property type="match status" value="1"/>
</dbReference>
<dbReference type="STRING" id="1163406.A0A0L0NME3"/>
<sequence>MSPKRIGPIAQAWYKWKALRLPWRKRFFIGHDLHGNTYWEFRLTRGADDGAASHGERWRRIVNYPRSTHLSDVSVSPLWHQWLRHTRPDAPSLAEQQGDVVRQERVKYLAAQADARWEAKPRVMDNPGEAAKRRALPMRGEEIDRDVKQEAQEEGGKERKQKDRASVEDAEKNDPWARAKAQGPGENWQPTAWSPTAAKKQ</sequence>
<reference evidence="3 4" key="1">
    <citation type="journal article" date="2015" name="BMC Genomics">
        <title>The genome of the truffle-parasite Tolypocladium ophioglossoides and the evolution of antifungal peptaibiotics.</title>
        <authorList>
            <person name="Quandt C.A."/>
            <person name="Bushley K.E."/>
            <person name="Spatafora J.W."/>
        </authorList>
    </citation>
    <scope>NUCLEOTIDE SEQUENCE [LARGE SCALE GENOMIC DNA]</scope>
    <source>
        <strain evidence="3 4">CBS 100239</strain>
    </source>
</reference>
<evidence type="ECO:0000256" key="1">
    <source>
        <dbReference type="ARBA" id="ARBA00007355"/>
    </source>
</evidence>